<feature type="compositionally biased region" description="Polar residues" evidence="5">
    <location>
        <begin position="1168"/>
        <end position="1178"/>
    </location>
</feature>
<feature type="compositionally biased region" description="Basic and acidic residues" evidence="5">
    <location>
        <begin position="321"/>
        <end position="330"/>
    </location>
</feature>
<dbReference type="PROSITE" id="PS50089">
    <property type="entry name" value="ZF_RING_2"/>
    <property type="match status" value="1"/>
</dbReference>
<dbReference type="InterPro" id="IPR001841">
    <property type="entry name" value="Znf_RING"/>
</dbReference>
<feature type="compositionally biased region" description="Polar residues" evidence="5">
    <location>
        <begin position="544"/>
        <end position="553"/>
    </location>
</feature>
<feature type="compositionally biased region" description="Basic and acidic residues" evidence="5">
    <location>
        <begin position="346"/>
        <end position="367"/>
    </location>
</feature>
<keyword evidence="2 4" id="KW-0863">Zinc-finger</keyword>
<dbReference type="InterPro" id="IPR027370">
    <property type="entry name" value="Znf-RING_euk"/>
</dbReference>
<gene>
    <name evidence="8" type="primary">LOC101861901</name>
</gene>
<dbReference type="Gene3D" id="3.30.40.10">
    <property type="entry name" value="Zinc/RING finger domain, C3HC4 (zinc finger)"/>
    <property type="match status" value="1"/>
</dbReference>
<dbReference type="PANTHER" id="PTHR25462:SF306">
    <property type="entry name" value="TRIPARTITE MOTIF CONTAINING 9"/>
    <property type="match status" value="1"/>
</dbReference>
<evidence type="ECO:0000259" key="6">
    <source>
        <dbReference type="PROSITE" id="PS50089"/>
    </source>
</evidence>
<feature type="compositionally biased region" description="Basic and acidic residues" evidence="5">
    <location>
        <begin position="214"/>
        <end position="226"/>
    </location>
</feature>
<accession>A0ABM0JX08</accession>
<dbReference type="SMART" id="SM00184">
    <property type="entry name" value="RING"/>
    <property type="match status" value="1"/>
</dbReference>
<feature type="region of interest" description="Disordered" evidence="5">
    <location>
        <begin position="800"/>
        <end position="844"/>
    </location>
</feature>
<feature type="compositionally biased region" description="Polar residues" evidence="5">
    <location>
        <begin position="1245"/>
        <end position="1266"/>
    </location>
</feature>
<feature type="compositionally biased region" description="Low complexity" evidence="5">
    <location>
        <begin position="488"/>
        <end position="499"/>
    </location>
</feature>
<feature type="region of interest" description="Disordered" evidence="5">
    <location>
        <begin position="98"/>
        <end position="120"/>
    </location>
</feature>
<reference evidence="8" key="1">
    <citation type="submission" date="2025-08" db="UniProtKB">
        <authorList>
            <consortium name="RefSeq"/>
        </authorList>
    </citation>
    <scope>IDENTIFICATION</scope>
</reference>
<sequence>MSGREMKAELTCPICMELFRQPRRLPCGHSYCHVCIKAMLESKAVESGSYFNYSRPLVCPECRDEVNVDFIKGIEGLPVDFKLSKLVDLFQFMKINDDSDDSDQRPPQSVPCPQTPSSARLGFVREDSSSTSLPATPTTLGATAGTLRLGVAGDRPVGATAGDDRPLGLSTNTSAAAPTVFSTSSATSTKSTALPAVSESDKTDAGLVSSFSDPDQRRSEDGDRRVSPSIAQRPGSDGVSADERSRGRGLEVVNRERVEEERDNSVLSDSDLGAVGGFLDACHVAGLDQPGDSPSRVTDQRLRSQVFDREVYRDADDVVVRERSEREEQRALPSAAKPRSSVTRRYSSERRPHFKRAEHSGVPEDRTPSLSSHLSASLPVVARSEGKQPSKSHLFTGSDTSSVVERCISRAHSVPVESEGRREEEEAEQNLSERGSERGRTREGGDFTGVSADGCGANVSVTADAGGRESQRKLAQKSGARRKKWFPSSDSSDESSSSSDSRERRRRVPAGPSGRGKRKRWLMARFFRSMLLSDTSSSDYSDDAVNQQTSHGRTLSRHPESRHVHEGNKHFLSSHDPETTPISSQDPHTVRRSSQENLTRRNGQLTPRVADACTGRQGETTGADATQTSQTGGGEAAEESVCKGAVGPQLEWAERSVAGKQEVGATSRSASASIDSRTLVKTPVPGRSVRSEHSSVAGDEVLNSKGDADALVNSTTLVKTPATPVRSKRIVTEGEVGTLGGGGNNSVNSNTLVKTLLPAGRVSADGNAIESEDGVILGANSGTVRRETPKGDSQKLENRLLGAESTRARDTNCTSERLRGSQEGERRKSVESGVPGDRGLRHQNRVQHSGSSFGVTLYDNAGTDTVFVSSVPELSRYDNTGTDSVLALSIPEPSRYENIRRSQSDQVLVRSPDFDPCGERFGRSGREEPPLSPPTRSVPAGRTLYDNVDNSELVLNQGQSSPPYRTSVLQPPNFTRSVTEIEELKTGLEHLEARHGSANTVRPEEVDLRGDSCFLERPFVHDDAYGARDVNPEHEYHLKDENYTEQHPTELEPDGEGSGSYDNMVTDEWQEELTHPENLHLTALSDVHIDGIAADVFCDRLSLSHIEDRQERSGSSDTVRQLATAQRLSSSNSTGDTQAERQVDITIGANADGCLRFVDNYFGDRVSDSTTNKMENSNGGPGKSDDSRKVSAPGGVVGAESPGALRNLSGASATATGVPCEESRSTRAVSPSCPSQTGGEDRLNPAQQLQQSGAQRCRDSNSALTDSSGGGGGGGSAAGKESRGKNVDDNEEEDDDDDGSHSGTSMLKNKKKPRSKLKKFLTSLLSLSSSSEEDDDHYDTRTSSSKSSDW</sequence>
<dbReference type="InterPro" id="IPR047153">
    <property type="entry name" value="TRIM45/56/19-like"/>
</dbReference>
<evidence type="ECO:0000256" key="1">
    <source>
        <dbReference type="ARBA" id="ARBA00022723"/>
    </source>
</evidence>
<keyword evidence="3" id="KW-0862">Zinc</keyword>
<feature type="compositionally biased region" description="Gly residues" evidence="5">
    <location>
        <begin position="1268"/>
        <end position="1277"/>
    </location>
</feature>
<dbReference type="InterPro" id="IPR017907">
    <property type="entry name" value="Znf_RING_CS"/>
</dbReference>
<feature type="compositionally biased region" description="Polar residues" evidence="5">
    <location>
        <begin position="1341"/>
        <end position="1350"/>
    </location>
</feature>
<feature type="compositionally biased region" description="Basic and acidic residues" evidence="5">
    <location>
        <begin position="557"/>
        <end position="578"/>
    </location>
</feature>
<feature type="region of interest" description="Disordered" evidence="5">
    <location>
        <begin position="321"/>
        <end position="517"/>
    </location>
</feature>
<evidence type="ECO:0000256" key="2">
    <source>
        <dbReference type="ARBA" id="ARBA00022771"/>
    </source>
</evidence>
<protein>
    <submittedName>
        <fullName evidence="8">Serine-rich adhesin for platelets</fullName>
    </submittedName>
</protein>
<dbReference type="Proteomes" id="UP000694888">
    <property type="component" value="Unplaced"/>
</dbReference>
<feature type="compositionally biased region" description="Low complexity" evidence="5">
    <location>
        <begin position="369"/>
        <end position="378"/>
    </location>
</feature>
<feature type="region of interest" description="Disordered" evidence="5">
    <location>
        <begin position="180"/>
        <end position="272"/>
    </location>
</feature>
<feature type="compositionally biased region" description="Basic and acidic residues" evidence="5">
    <location>
        <begin position="917"/>
        <end position="929"/>
    </location>
</feature>
<feature type="compositionally biased region" description="Basic and acidic residues" evidence="5">
    <location>
        <begin position="1039"/>
        <end position="1050"/>
    </location>
</feature>
<feature type="region of interest" description="Disordered" evidence="5">
    <location>
        <begin position="1039"/>
        <end position="1063"/>
    </location>
</feature>
<feature type="compositionally biased region" description="Basic residues" evidence="5">
    <location>
        <begin position="1308"/>
        <end position="1319"/>
    </location>
</feature>
<evidence type="ECO:0000256" key="3">
    <source>
        <dbReference type="ARBA" id="ARBA00022833"/>
    </source>
</evidence>
<feature type="compositionally biased region" description="Low complexity" evidence="5">
    <location>
        <begin position="180"/>
        <end position="196"/>
    </location>
</feature>
<proteinExistence type="predicted"/>
<feature type="compositionally biased region" description="Basic and acidic residues" evidence="5">
    <location>
        <begin position="434"/>
        <end position="445"/>
    </location>
</feature>
<feature type="compositionally biased region" description="Basic and acidic residues" evidence="5">
    <location>
        <begin position="241"/>
        <end position="264"/>
    </location>
</feature>
<feature type="region of interest" description="Disordered" evidence="5">
    <location>
        <begin position="534"/>
        <end position="642"/>
    </location>
</feature>
<evidence type="ECO:0000256" key="4">
    <source>
        <dbReference type="PROSITE-ProRule" id="PRU00175"/>
    </source>
</evidence>
<dbReference type="SUPFAM" id="SSF57850">
    <property type="entry name" value="RING/U-box"/>
    <property type="match status" value="1"/>
</dbReference>
<dbReference type="InterPro" id="IPR013083">
    <property type="entry name" value="Znf_RING/FYVE/PHD"/>
</dbReference>
<organism evidence="7 8">
    <name type="scientific">Aplysia californica</name>
    <name type="common">California sea hare</name>
    <dbReference type="NCBI Taxonomy" id="6500"/>
    <lineage>
        <taxon>Eukaryota</taxon>
        <taxon>Metazoa</taxon>
        <taxon>Spiralia</taxon>
        <taxon>Lophotrochozoa</taxon>
        <taxon>Mollusca</taxon>
        <taxon>Gastropoda</taxon>
        <taxon>Heterobranchia</taxon>
        <taxon>Euthyneura</taxon>
        <taxon>Tectipleura</taxon>
        <taxon>Aplysiida</taxon>
        <taxon>Aplysioidea</taxon>
        <taxon>Aplysiidae</taxon>
        <taxon>Aplysia</taxon>
    </lineage>
</organism>
<feature type="compositionally biased region" description="Polar residues" evidence="5">
    <location>
        <begin position="595"/>
        <end position="605"/>
    </location>
</feature>
<feature type="compositionally biased region" description="Polar residues" evidence="5">
    <location>
        <begin position="387"/>
        <end position="403"/>
    </location>
</feature>
<feature type="region of interest" description="Disordered" evidence="5">
    <location>
        <begin position="1107"/>
        <end position="1141"/>
    </location>
</feature>
<name>A0ABM0JX08_APLCA</name>
<dbReference type="RefSeq" id="XP_005103551.1">
    <property type="nucleotide sequence ID" value="XM_005103494.3"/>
</dbReference>
<feature type="compositionally biased region" description="Polar residues" evidence="5">
    <location>
        <begin position="1226"/>
        <end position="1238"/>
    </location>
</feature>
<feature type="region of interest" description="Disordered" evidence="5">
    <location>
        <begin position="1167"/>
        <end position="1350"/>
    </location>
</feature>
<feature type="compositionally biased region" description="Low complexity" evidence="5">
    <location>
        <begin position="1320"/>
        <end position="1330"/>
    </location>
</feature>
<dbReference type="PANTHER" id="PTHR25462">
    <property type="entry name" value="BONUS, ISOFORM C-RELATED"/>
    <property type="match status" value="1"/>
</dbReference>
<feature type="compositionally biased region" description="Polar residues" evidence="5">
    <location>
        <begin position="617"/>
        <end position="630"/>
    </location>
</feature>
<feature type="compositionally biased region" description="Polar residues" evidence="5">
    <location>
        <begin position="1115"/>
        <end position="1137"/>
    </location>
</feature>
<feature type="domain" description="RING-type" evidence="6">
    <location>
        <begin position="12"/>
        <end position="63"/>
    </location>
</feature>
<keyword evidence="7" id="KW-1185">Reference proteome</keyword>
<feature type="compositionally biased region" description="Basic and acidic residues" evidence="5">
    <location>
        <begin position="806"/>
        <end position="830"/>
    </location>
</feature>
<evidence type="ECO:0000313" key="7">
    <source>
        <dbReference type="Proteomes" id="UP000694888"/>
    </source>
</evidence>
<dbReference type="Pfam" id="PF13445">
    <property type="entry name" value="zf-RING_UBOX"/>
    <property type="match status" value="1"/>
</dbReference>
<feature type="region of interest" description="Disordered" evidence="5">
    <location>
        <begin position="909"/>
        <end position="942"/>
    </location>
</feature>
<dbReference type="GeneID" id="101861901"/>
<feature type="region of interest" description="Disordered" evidence="5">
    <location>
        <begin position="155"/>
        <end position="174"/>
    </location>
</feature>
<feature type="compositionally biased region" description="Acidic residues" evidence="5">
    <location>
        <begin position="1289"/>
        <end position="1298"/>
    </location>
</feature>
<evidence type="ECO:0000256" key="5">
    <source>
        <dbReference type="SAM" id="MobiDB-lite"/>
    </source>
</evidence>
<dbReference type="PROSITE" id="PS00518">
    <property type="entry name" value="ZF_RING_1"/>
    <property type="match status" value="1"/>
</dbReference>
<evidence type="ECO:0000313" key="8">
    <source>
        <dbReference type="RefSeq" id="XP_005103551.1"/>
    </source>
</evidence>
<keyword evidence="1" id="KW-0479">Metal-binding</keyword>